<dbReference type="InterPro" id="IPR035965">
    <property type="entry name" value="PAS-like_dom_sf"/>
</dbReference>
<dbReference type="Gene3D" id="3.30.450.20">
    <property type="entry name" value="PAS domain"/>
    <property type="match status" value="2"/>
</dbReference>
<proteinExistence type="predicted"/>
<dbReference type="Pfam" id="PF00015">
    <property type="entry name" value="MCPsignal"/>
    <property type="match status" value="1"/>
</dbReference>
<sequence>MLSSLLSLLASPLPKAPSLRGPLEAALHQHTASVVFTPQGILTRASPMFLAAVGYREAEVVGQHHRLFCPPSHAESQEYRDFWAALSRGEHRAGTFQRVGKAGQEVWLEATYIPVADRAGKRITHVVKIANDVTAKHKAMLTQEAMVKALDRSMAIIEFSAQGEILSANDNFLATIGYSLDEVQGRHHRLFCREAFYRENPDFWQRLAQGEFMRGKFERVTASGDALWLEATYNPVIDATGTVVSVVKFATDVTADVKAAEATHAAVLSAQETSTETEQIATNGMEHLREVVRECVASVEEMGRAREIVQQLVDQARNINGITAGIARIAEQTNLLSLNATIEAAHAGEHGKGFAIVAGEVRQLAHRSGEAVRQIGEVLTANDAMVAQASEQMQSAVAKSEQIQTHVTDIEKIVSEIQLGARNVTASVDRLSAQQQ</sequence>
<dbReference type="RefSeq" id="WP_133481399.1">
    <property type="nucleotide sequence ID" value="NZ_SNWH01000001.1"/>
</dbReference>
<dbReference type="PROSITE" id="PS50111">
    <property type="entry name" value="CHEMOTAXIS_TRANSDUC_2"/>
    <property type="match status" value="1"/>
</dbReference>
<dbReference type="Pfam" id="PF13426">
    <property type="entry name" value="PAS_9"/>
    <property type="match status" value="1"/>
</dbReference>
<evidence type="ECO:0000259" key="2">
    <source>
        <dbReference type="PROSITE" id="PS50111"/>
    </source>
</evidence>
<dbReference type="OrthoDB" id="9765776at2"/>
<dbReference type="InterPro" id="IPR050903">
    <property type="entry name" value="Bact_Chemotaxis_MeTrfase"/>
</dbReference>
<evidence type="ECO:0000313" key="5">
    <source>
        <dbReference type="EMBL" id="TDO16799.1"/>
    </source>
</evidence>
<feature type="domain" description="PAC" evidence="4">
    <location>
        <begin position="213"/>
        <end position="265"/>
    </location>
</feature>
<dbReference type="InterPro" id="IPR000014">
    <property type="entry name" value="PAS"/>
</dbReference>
<evidence type="ECO:0000259" key="3">
    <source>
        <dbReference type="PROSITE" id="PS50112"/>
    </source>
</evidence>
<dbReference type="AlphaFoldDB" id="A0A4V3C248"/>
<dbReference type="GO" id="GO:0016020">
    <property type="term" value="C:membrane"/>
    <property type="evidence" value="ECO:0007669"/>
    <property type="project" value="InterPro"/>
</dbReference>
<accession>A0A4V3C248</accession>
<dbReference type="SMART" id="SM00091">
    <property type="entry name" value="PAS"/>
    <property type="match status" value="2"/>
</dbReference>
<keyword evidence="6" id="KW-1185">Reference proteome</keyword>
<dbReference type="SUPFAM" id="SSF58104">
    <property type="entry name" value="Methyl-accepting chemotaxis protein (MCP) signaling domain"/>
    <property type="match status" value="1"/>
</dbReference>
<dbReference type="PANTHER" id="PTHR24422:SF10">
    <property type="entry name" value="CHEMOTAXIS PROTEIN METHYLTRANSFERASE 2"/>
    <property type="match status" value="1"/>
</dbReference>
<name>A0A4V3C248_9GAMM</name>
<dbReference type="NCBIfam" id="TIGR00229">
    <property type="entry name" value="sensory_box"/>
    <property type="match status" value="2"/>
</dbReference>
<dbReference type="PROSITE" id="PS50112">
    <property type="entry name" value="PAS"/>
    <property type="match status" value="1"/>
</dbReference>
<dbReference type="GO" id="GO:0007165">
    <property type="term" value="P:signal transduction"/>
    <property type="evidence" value="ECO:0007669"/>
    <property type="project" value="UniProtKB-KW"/>
</dbReference>
<dbReference type="CDD" id="cd00130">
    <property type="entry name" value="PAS"/>
    <property type="match status" value="2"/>
</dbReference>
<dbReference type="InterPro" id="IPR001610">
    <property type="entry name" value="PAC"/>
</dbReference>
<gene>
    <name evidence="5" type="ORF">DFO68_101330</name>
</gene>
<dbReference type="SMART" id="SM00283">
    <property type="entry name" value="MA"/>
    <property type="match status" value="1"/>
</dbReference>
<organism evidence="5 6">
    <name type="scientific">Halomonas ventosae</name>
    <dbReference type="NCBI Taxonomy" id="229007"/>
    <lineage>
        <taxon>Bacteria</taxon>
        <taxon>Pseudomonadati</taxon>
        <taxon>Pseudomonadota</taxon>
        <taxon>Gammaproteobacteria</taxon>
        <taxon>Oceanospirillales</taxon>
        <taxon>Halomonadaceae</taxon>
        <taxon>Halomonas</taxon>
    </lineage>
</organism>
<dbReference type="Proteomes" id="UP000295150">
    <property type="component" value="Unassembled WGS sequence"/>
</dbReference>
<dbReference type="SUPFAM" id="SSF55785">
    <property type="entry name" value="PYP-like sensor domain (PAS domain)"/>
    <property type="match status" value="2"/>
</dbReference>
<dbReference type="InterPro" id="IPR000700">
    <property type="entry name" value="PAS-assoc_C"/>
</dbReference>
<dbReference type="Pfam" id="PF08447">
    <property type="entry name" value="PAS_3"/>
    <property type="match status" value="1"/>
</dbReference>
<dbReference type="PANTHER" id="PTHR24422">
    <property type="entry name" value="CHEMOTAXIS PROTEIN METHYLTRANSFERASE"/>
    <property type="match status" value="1"/>
</dbReference>
<dbReference type="Gene3D" id="1.10.287.950">
    <property type="entry name" value="Methyl-accepting chemotaxis protein"/>
    <property type="match status" value="1"/>
</dbReference>
<dbReference type="InterPro" id="IPR004089">
    <property type="entry name" value="MCPsignal_dom"/>
</dbReference>
<protein>
    <submittedName>
        <fullName evidence="5">Methyl-accepting chemotaxis sensory transducer with Pas/Pac sensor</fullName>
    </submittedName>
</protein>
<feature type="domain" description="Methyl-accepting transducer" evidence="2">
    <location>
        <begin position="269"/>
        <end position="436"/>
    </location>
</feature>
<dbReference type="InterPro" id="IPR013655">
    <property type="entry name" value="PAS_fold_3"/>
</dbReference>
<reference evidence="5 6" key="1">
    <citation type="submission" date="2019-03" db="EMBL/GenBank/DDBJ databases">
        <title>Freshwater and sediment microbial communities from various areas in North America, analyzing microbe dynamics in response to fracking.</title>
        <authorList>
            <person name="Lamendella R."/>
        </authorList>
    </citation>
    <scope>NUCLEOTIDE SEQUENCE [LARGE SCALE GENOMIC DNA]</scope>
    <source>
        <strain evidence="5 6">1_TX</strain>
    </source>
</reference>
<feature type="domain" description="PAS" evidence="3">
    <location>
        <begin position="142"/>
        <end position="186"/>
    </location>
</feature>
<dbReference type="EMBL" id="SNWH01000001">
    <property type="protein sequence ID" value="TDO16799.1"/>
    <property type="molecule type" value="Genomic_DNA"/>
</dbReference>
<dbReference type="PROSITE" id="PS50113">
    <property type="entry name" value="PAC"/>
    <property type="match status" value="1"/>
</dbReference>
<evidence type="ECO:0000313" key="6">
    <source>
        <dbReference type="Proteomes" id="UP000295150"/>
    </source>
</evidence>
<comment type="caution">
    <text evidence="5">The sequence shown here is derived from an EMBL/GenBank/DDBJ whole genome shotgun (WGS) entry which is preliminary data.</text>
</comment>
<keyword evidence="1" id="KW-0807">Transducer</keyword>
<evidence type="ECO:0000256" key="1">
    <source>
        <dbReference type="PROSITE-ProRule" id="PRU00284"/>
    </source>
</evidence>
<dbReference type="SMART" id="SM00086">
    <property type="entry name" value="PAC"/>
    <property type="match status" value="2"/>
</dbReference>
<dbReference type="GO" id="GO:0006935">
    <property type="term" value="P:chemotaxis"/>
    <property type="evidence" value="ECO:0007669"/>
    <property type="project" value="UniProtKB-ARBA"/>
</dbReference>
<evidence type="ECO:0000259" key="4">
    <source>
        <dbReference type="PROSITE" id="PS50113"/>
    </source>
</evidence>